<dbReference type="STRING" id="1073327.SAMN04488108_4041"/>
<dbReference type="OrthoDB" id="9801609at2"/>
<dbReference type="Pfam" id="PF00534">
    <property type="entry name" value="Glycos_transf_1"/>
    <property type="match status" value="1"/>
</dbReference>
<evidence type="ECO:0000313" key="4">
    <source>
        <dbReference type="Proteomes" id="UP000184609"/>
    </source>
</evidence>
<name>A0A1M7ZKD7_9BACT</name>
<sequence length="382" mass="43908">MKYKEKIRVGTIGLSYNHKKNFFGLIPNRVSYFKVLDFISPYRVLMRNSTLKRVLANSILKNIHFAPFQRKVDLFHFFNTISFSNTPWITTFETFLPRWGMDEMGIKRICSESCKGIVAMSFCANDIMLQKVKEEFPDYFDAVASKVQVIHPSQKPIVNSWEEKGINVREKIIFTLVGNDFFRKGGTEVLKVFKMFINKGANLELRIISNLKFGDYASKTSKSDQNWAFQFISEYSNHIKHYQNISNSEVLELLKSTHVGLLPTYADTYGYSVLEMQAMACPVISTNIRALPEINSNERGWIIEVPKDKYGEGKYNSKEERELLSSKIENGLGLIFDEILNNPNIIIEKGQKALNGLKILNCPKTNGDAYFSIYKNTLEVED</sequence>
<dbReference type="AlphaFoldDB" id="A0A1M7ZKD7"/>
<reference evidence="4" key="1">
    <citation type="submission" date="2016-12" db="EMBL/GenBank/DDBJ databases">
        <authorList>
            <person name="Varghese N."/>
            <person name="Submissions S."/>
        </authorList>
    </citation>
    <scope>NUCLEOTIDE SEQUENCE [LARGE SCALE GENOMIC DNA]</scope>
    <source>
        <strain evidence="4">DSM 25035</strain>
    </source>
</reference>
<dbReference type="PANTHER" id="PTHR46401:SF2">
    <property type="entry name" value="GLYCOSYLTRANSFERASE WBBK-RELATED"/>
    <property type="match status" value="1"/>
</dbReference>
<accession>A0A1M7ZKD7</accession>
<dbReference type="Proteomes" id="UP000184609">
    <property type="component" value="Unassembled WGS sequence"/>
</dbReference>
<evidence type="ECO:0000256" key="1">
    <source>
        <dbReference type="ARBA" id="ARBA00022679"/>
    </source>
</evidence>
<evidence type="ECO:0000313" key="3">
    <source>
        <dbReference type="EMBL" id="SHO65380.1"/>
    </source>
</evidence>
<dbReference type="PANTHER" id="PTHR46401">
    <property type="entry name" value="GLYCOSYLTRANSFERASE WBBK-RELATED"/>
    <property type="match status" value="1"/>
</dbReference>
<dbReference type="SUPFAM" id="SSF53756">
    <property type="entry name" value="UDP-Glycosyltransferase/glycogen phosphorylase"/>
    <property type="match status" value="1"/>
</dbReference>
<gene>
    <name evidence="3" type="ORF">SAMN04488108_4041</name>
</gene>
<evidence type="ECO:0000259" key="2">
    <source>
        <dbReference type="Pfam" id="PF00534"/>
    </source>
</evidence>
<feature type="domain" description="Glycosyl transferase family 1" evidence="2">
    <location>
        <begin position="168"/>
        <end position="308"/>
    </location>
</feature>
<dbReference type="GO" id="GO:0016757">
    <property type="term" value="F:glycosyltransferase activity"/>
    <property type="evidence" value="ECO:0007669"/>
    <property type="project" value="InterPro"/>
</dbReference>
<protein>
    <submittedName>
        <fullName evidence="3">Glycosyltransferase involved in cell wall bisynthesis</fullName>
    </submittedName>
</protein>
<dbReference type="GO" id="GO:0009103">
    <property type="term" value="P:lipopolysaccharide biosynthetic process"/>
    <property type="evidence" value="ECO:0007669"/>
    <property type="project" value="TreeGrafter"/>
</dbReference>
<keyword evidence="1 3" id="KW-0808">Transferase</keyword>
<dbReference type="InterPro" id="IPR001296">
    <property type="entry name" value="Glyco_trans_1"/>
</dbReference>
<dbReference type="EMBL" id="FRXN01000008">
    <property type="protein sequence ID" value="SHO65380.1"/>
    <property type="molecule type" value="Genomic_DNA"/>
</dbReference>
<dbReference type="CDD" id="cd03801">
    <property type="entry name" value="GT4_PimA-like"/>
    <property type="match status" value="1"/>
</dbReference>
<keyword evidence="4" id="KW-1185">Reference proteome</keyword>
<dbReference type="Gene3D" id="3.40.50.2000">
    <property type="entry name" value="Glycogen Phosphorylase B"/>
    <property type="match status" value="1"/>
</dbReference>
<organism evidence="3 4">
    <name type="scientific">Algoriphagus zhangzhouensis</name>
    <dbReference type="NCBI Taxonomy" id="1073327"/>
    <lineage>
        <taxon>Bacteria</taxon>
        <taxon>Pseudomonadati</taxon>
        <taxon>Bacteroidota</taxon>
        <taxon>Cytophagia</taxon>
        <taxon>Cytophagales</taxon>
        <taxon>Cyclobacteriaceae</taxon>
        <taxon>Algoriphagus</taxon>
    </lineage>
</organism>
<proteinExistence type="predicted"/>